<dbReference type="InterPro" id="IPR005511">
    <property type="entry name" value="SMP-30"/>
</dbReference>
<dbReference type="InterPro" id="IPR011042">
    <property type="entry name" value="6-blade_b-propeller_TolB-like"/>
</dbReference>
<name>A0A9J6EAX0_RHIMP</name>
<feature type="binding site" evidence="2">
    <location>
        <position position="15"/>
    </location>
    <ligand>
        <name>a divalent metal cation</name>
        <dbReference type="ChEBI" id="CHEBI:60240"/>
    </ligand>
</feature>
<feature type="domain" description="SMP-30/Gluconolactonase/LRE-like region" evidence="3">
    <location>
        <begin position="13"/>
        <end position="189"/>
    </location>
</feature>
<dbReference type="Gene3D" id="2.120.10.30">
    <property type="entry name" value="TolB, C-terminal domain"/>
    <property type="match status" value="2"/>
</dbReference>
<dbReference type="Pfam" id="PF08450">
    <property type="entry name" value="SGL"/>
    <property type="match status" value="2"/>
</dbReference>
<keyword evidence="2" id="KW-0862">Zinc</keyword>
<gene>
    <name evidence="4" type="ORF">HPB51_016577</name>
</gene>
<dbReference type="PANTHER" id="PTHR10907">
    <property type="entry name" value="REGUCALCIN"/>
    <property type="match status" value="1"/>
</dbReference>
<evidence type="ECO:0000313" key="4">
    <source>
        <dbReference type="EMBL" id="KAH8031393.1"/>
    </source>
</evidence>
<dbReference type="AlphaFoldDB" id="A0A9J6EAX0"/>
<sequence>MKVEVASKRKSILGEGPHWDERSGTLLYDDARGPVVLRYDPKTKTDTEILKLDHEIGNMIPYAEDNRKLVVCMGNGVYNVDLHANKTTLLTEMLDKDAPGPTRINDGKCDAMGRLWAGTMPTKVDLKGMVQGKNNLWSFSNGELKHKLDKVSLSNGITWTVDNKTMFYNDSVPGKLLAFDFDLISGDITKILTKIDFPAKFTTSCCFGGKNYDTLYVTSASFPPEATKPEDGLLFQVTELGVKGKAAFEFAG</sequence>
<dbReference type="GO" id="GO:0019853">
    <property type="term" value="P:L-ascorbic acid biosynthetic process"/>
    <property type="evidence" value="ECO:0007669"/>
    <property type="project" value="TreeGrafter"/>
</dbReference>
<comment type="cofactor">
    <cofactor evidence="2">
        <name>Zn(2+)</name>
        <dbReference type="ChEBI" id="CHEBI:29105"/>
    </cofactor>
    <text evidence="2">Binds 1 divalent metal cation per subunit.</text>
</comment>
<feature type="binding site" evidence="2">
    <location>
        <position position="103"/>
    </location>
    <ligand>
        <name>substrate</name>
    </ligand>
</feature>
<keyword evidence="2" id="KW-0479">Metal-binding</keyword>
<evidence type="ECO:0000256" key="2">
    <source>
        <dbReference type="PIRSR" id="PIRSR605511-2"/>
    </source>
</evidence>
<dbReference type="GO" id="GO:0005509">
    <property type="term" value="F:calcium ion binding"/>
    <property type="evidence" value="ECO:0007669"/>
    <property type="project" value="TreeGrafter"/>
</dbReference>
<dbReference type="VEuPathDB" id="VectorBase:LOC119163171"/>
<comment type="similarity">
    <text evidence="1">Belongs to the SMP-30/CGR1 family.</text>
</comment>
<proteinExistence type="inferred from homology"/>
<reference evidence="4" key="1">
    <citation type="journal article" date="2020" name="Cell">
        <title>Large-Scale Comparative Analyses of Tick Genomes Elucidate Their Genetic Diversity and Vector Capacities.</title>
        <authorList>
            <consortium name="Tick Genome and Microbiome Consortium (TIGMIC)"/>
            <person name="Jia N."/>
            <person name="Wang J."/>
            <person name="Shi W."/>
            <person name="Du L."/>
            <person name="Sun Y."/>
            <person name="Zhan W."/>
            <person name="Jiang J.F."/>
            <person name="Wang Q."/>
            <person name="Zhang B."/>
            <person name="Ji P."/>
            <person name="Bell-Sakyi L."/>
            <person name="Cui X.M."/>
            <person name="Yuan T.T."/>
            <person name="Jiang B.G."/>
            <person name="Yang W.F."/>
            <person name="Lam T.T."/>
            <person name="Chang Q.C."/>
            <person name="Ding S.J."/>
            <person name="Wang X.J."/>
            <person name="Zhu J.G."/>
            <person name="Ruan X.D."/>
            <person name="Zhao L."/>
            <person name="Wei J.T."/>
            <person name="Ye R.Z."/>
            <person name="Que T.C."/>
            <person name="Du C.H."/>
            <person name="Zhou Y.H."/>
            <person name="Cheng J.X."/>
            <person name="Dai P.F."/>
            <person name="Guo W.B."/>
            <person name="Han X.H."/>
            <person name="Huang E.J."/>
            <person name="Li L.F."/>
            <person name="Wei W."/>
            <person name="Gao Y.C."/>
            <person name="Liu J.Z."/>
            <person name="Shao H.Z."/>
            <person name="Wang X."/>
            <person name="Wang C.C."/>
            <person name="Yang T.C."/>
            <person name="Huo Q.B."/>
            <person name="Li W."/>
            <person name="Chen H.Y."/>
            <person name="Chen S.E."/>
            <person name="Zhou L.G."/>
            <person name="Ni X.B."/>
            <person name="Tian J.H."/>
            <person name="Sheng Y."/>
            <person name="Liu T."/>
            <person name="Pan Y.S."/>
            <person name="Xia L.Y."/>
            <person name="Li J."/>
            <person name="Zhao F."/>
            <person name="Cao W.C."/>
        </authorList>
    </citation>
    <scope>NUCLEOTIDE SEQUENCE</scope>
    <source>
        <strain evidence="4">Rmic-2018</strain>
    </source>
</reference>
<evidence type="ECO:0000256" key="1">
    <source>
        <dbReference type="ARBA" id="ARBA00008853"/>
    </source>
</evidence>
<comment type="caution">
    <text evidence="4">The sequence shown here is derived from an EMBL/GenBank/DDBJ whole genome shotgun (WGS) entry which is preliminary data.</text>
</comment>
<dbReference type="PRINTS" id="PR01790">
    <property type="entry name" value="SMP30FAMILY"/>
</dbReference>
<keyword evidence="5" id="KW-1185">Reference proteome</keyword>
<reference evidence="4" key="2">
    <citation type="submission" date="2021-09" db="EMBL/GenBank/DDBJ databases">
        <authorList>
            <person name="Jia N."/>
            <person name="Wang J."/>
            <person name="Shi W."/>
            <person name="Du L."/>
            <person name="Sun Y."/>
            <person name="Zhan W."/>
            <person name="Jiang J."/>
            <person name="Wang Q."/>
            <person name="Zhang B."/>
            <person name="Ji P."/>
            <person name="Sakyi L.B."/>
            <person name="Cui X."/>
            <person name="Yuan T."/>
            <person name="Jiang B."/>
            <person name="Yang W."/>
            <person name="Lam T.T.-Y."/>
            <person name="Chang Q."/>
            <person name="Ding S."/>
            <person name="Wang X."/>
            <person name="Zhu J."/>
            <person name="Ruan X."/>
            <person name="Zhao L."/>
            <person name="Wei J."/>
            <person name="Que T."/>
            <person name="Du C."/>
            <person name="Cheng J."/>
            <person name="Dai P."/>
            <person name="Han X."/>
            <person name="Huang E."/>
            <person name="Gao Y."/>
            <person name="Liu J."/>
            <person name="Shao H."/>
            <person name="Ye R."/>
            <person name="Li L."/>
            <person name="Wei W."/>
            <person name="Wang X."/>
            <person name="Wang C."/>
            <person name="Huo Q."/>
            <person name="Li W."/>
            <person name="Guo W."/>
            <person name="Chen H."/>
            <person name="Chen S."/>
            <person name="Zhou L."/>
            <person name="Zhou L."/>
            <person name="Ni X."/>
            <person name="Tian J."/>
            <person name="Zhou Y."/>
            <person name="Sheng Y."/>
            <person name="Liu T."/>
            <person name="Pan Y."/>
            <person name="Xia L."/>
            <person name="Li J."/>
            <person name="Zhao F."/>
            <person name="Cao W."/>
        </authorList>
    </citation>
    <scope>NUCLEOTIDE SEQUENCE</scope>
    <source>
        <strain evidence="4">Rmic-2018</strain>
        <tissue evidence="4">Larvae</tissue>
    </source>
</reference>
<dbReference type="PANTHER" id="PTHR10907:SF47">
    <property type="entry name" value="REGUCALCIN"/>
    <property type="match status" value="1"/>
</dbReference>
<dbReference type="Proteomes" id="UP000821866">
    <property type="component" value="Chromosome 3"/>
</dbReference>
<evidence type="ECO:0000313" key="5">
    <source>
        <dbReference type="Proteomes" id="UP000821866"/>
    </source>
</evidence>
<protein>
    <recommendedName>
        <fullName evidence="3">SMP-30/Gluconolactonase/LRE-like region domain-containing protein</fullName>
    </recommendedName>
</protein>
<feature type="domain" description="SMP-30/Gluconolactonase/LRE-like region" evidence="3">
    <location>
        <begin position="190"/>
        <end position="221"/>
    </location>
</feature>
<dbReference type="InterPro" id="IPR013658">
    <property type="entry name" value="SGL"/>
</dbReference>
<feature type="binding site" evidence="2">
    <location>
        <position position="105"/>
    </location>
    <ligand>
        <name>substrate</name>
    </ligand>
</feature>
<organism evidence="4 5">
    <name type="scientific">Rhipicephalus microplus</name>
    <name type="common">Cattle tick</name>
    <name type="synonym">Boophilus microplus</name>
    <dbReference type="NCBI Taxonomy" id="6941"/>
    <lineage>
        <taxon>Eukaryota</taxon>
        <taxon>Metazoa</taxon>
        <taxon>Ecdysozoa</taxon>
        <taxon>Arthropoda</taxon>
        <taxon>Chelicerata</taxon>
        <taxon>Arachnida</taxon>
        <taxon>Acari</taxon>
        <taxon>Parasitiformes</taxon>
        <taxon>Ixodida</taxon>
        <taxon>Ixodoidea</taxon>
        <taxon>Ixodidae</taxon>
        <taxon>Rhipicephalinae</taxon>
        <taxon>Rhipicephalus</taxon>
        <taxon>Boophilus</taxon>
    </lineage>
</organism>
<dbReference type="GO" id="GO:0004341">
    <property type="term" value="F:gluconolactonase activity"/>
    <property type="evidence" value="ECO:0007669"/>
    <property type="project" value="TreeGrafter"/>
</dbReference>
<dbReference type="EMBL" id="JABSTU010000005">
    <property type="protein sequence ID" value="KAH8031393.1"/>
    <property type="molecule type" value="Genomic_DNA"/>
</dbReference>
<dbReference type="SUPFAM" id="SSF63829">
    <property type="entry name" value="Calcium-dependent phosphotriesterase"/>
    <property type="match status" value="1"/>
</dbReference>
<evidence type="ECO:0000259" key="3">
    <source>
        <dbReference type="Pfam" id="PF08450"/>
    </source>
</evidence>
<feature type="binding site" evidence="2">
    <location>
        <position position="155"/>
    </location>
    <ligand>
        <name>a divalent metal cation</name>
        <dbReference type="ChEBI" id="CHEBI:60240"/>
    </ligand>
</feature>
<accession>A0A9J6EAX0</accession>